<name>A0AAD7HPQ3_9AGAR</name>
<evidence type="ECO:0000313" key="2">
    <source>
        <dbReference type="Proteomes" id="UP001215280"/>
    </source>
</evidence>
<keyword evidence="2" id="KW-1185">Reference proteome</keyword>
<sequence length="151" mass="16439">MVIESFGLEREAGQSTCAWDPSERYPLIQQHCPVQEALPNALGSTAAAGARGGPATRMKAEGWPIVVMTPILQRQKHRVITCPNTIMIRSTIRQSDVPAHQNDDERPVPLHVAGAHSYYTPPEQQLCGCKGRQNFGDFGWRKGGATAPPPA</sequence>
<gene>
    <name evidence="1" type="ORF">DFH07DRAFT_783005</name>
</gene>
<dbReference type="AlphaFoldDB" id="A0AAD7HPQ3"/>
<organism evidence="1 2">
    <name type="scientific">Mycena maculata</name>
    <dbReference type="NCBI Taxonomy" id="230809"/>
    <lineage>
        <taxon>Eukaryota</taxon>
        <taxon>Fungi</taxon>
        <taxon>Dikarya</taxon>
        <taxon>Basidiomycota</taxon>
        <taxon>Agaricomycotina</taxon>
        <taxon>Agaricomycetes</taxon>
        <taxon>Agaricomycetidae</taxon>
        <taxon>Agaricales</taxon>
        <taxon>Marasmiineae</taxon>
        <taxon>Mycenaceae</taxon>
        <taxon>Mycena</taxon>
    </lineage>
</organism>
<dbReference type="Proteomes" id="UP001215280">
    <property type="component" value="Unassembled WGS sequence"/>
</dbReference>
<dbReference type="EMBL" id="JARJLG010000228">
    <property type="protein sequence ID" value="KAJ7725422.1"/>
    <property type="molecule type" value="Genomic_DNA"/>
</dbReference>
<reference evidence="1" key="1">
    <citation type="submission" date="2023-03" db="EMBL/GenBank/DDBJ databases">
        <title>Massive genome expansion in bonnet fungi (Mycena s.s.) driven by repeated elements and novel gene families across ecological guilds.</title>
        <authorList>
            <consortium name="Lawrence Berkeley National Laboratory"/>
            <person name="Harder C.B."/>
            <person name="Miyauchi S."/>
            <person name="Viragh M."/>
            <person name="Kuo A."/>
            <person name="Thoen E."/>
            <person name="Andreopoulos B."/>
            <person name="Lu D."/>
            <person name="Skrede I."/>
            <person name="Drula E."/>
            <person name="Henrissat B."/>
            <person name="Morin E."/>
            <person name="Kohler A."/>
            <person name="Barry K."/>
            <person name="LaButti K."/>
            <person name="Morin E."/>
            <person name="Salamov A."/>
            <person name="Lipzen A."/>
            <person name="Mereny Z."/>
            <person name="Hegedus B."/>
            <person name="Baldrian P."/>
            <person name="Stursova M."/>
            <person name="Weitz H."/>
            <person name="Taylor A."/>
            <person name="Grigoriev I.V."/>
            <person name="Nagy L.G."/>
            <person name="Martin F."/>
            <person name="Kauserud H."/>
        </authorList>
    </citation>
    <scope>NUCLEOTIDE SEQUENCE</scope>
    <source>
        <strain evidence="1">CBHHK188m</strain>
    </source>
</reference>
<comment type="caution">
    <text evidence="1">The sequence shown here is derived from an EMBL/GenBank/DDBJ whole genome shotgun (WGS) entry which is preliminary data.</text>
</comment>
<accession>A0AAD7HPQ3</accession>
<protein>
    <submittedName>
        <fullName evidence="1">Uncharacterized protein</fullName>
    </submittedName>
</protein>
<proteinExistence type="predicted"/>
<evidence type="ECO:0000313" key="1">
    <source>
        <dbReference type="EMBL" id="KAJ7725422.1"/>
    </source>
</evidence>